<dbReference type="STRING" id="333673.A0A3M0J0L4"/>
<gene>
    <name evidence="2" type="ORF">DUI87_29168</name>
</gene>
<name>A0A3M0J0L4_HIRRU</name>
<dbReference type="AlphaFoldDB" id="A0A3M0J0L4"/>
<evidence type="ECO:0000256" key="1">
    <source>
        <dbReference type="SAM" id="MobiDB-lite"/>
    </source>
</evidence>
<dbReference type="Proteomes" id="UP000269221">
    <property type="component" value="Unassembled WGS sequence"/>
</dbReference>
<organism evidence="2 3">
    <name type="scientific">Hirundo rustica rustica</name>
    <dbReference type="NCBI Taxonomy" id="333673"/>
    <lineage>
        <taxon>Eukaryota</taxon>
        <taxon>Metazoa</taxon>
        <taxon>Chordata</taxon>
        <taxon>Craniata</taxon>
        <taxon>Vertebrata</taxon>
        <taxon>Euteleostomi</taxon>
        <taxon>Archelosauria</taxon>
        <taxon>Archosauria</taxon>
        <taxon>Dinosauria</taxon>
        <taxon>Saurischia</taxon>
        <taxon>Theropoda</taxon>
        <taxon>Coelurosauria</taxon>
        <taxon>Aves</taxon>
        <taxon>Neognathae</taxon>
        <taxon>Neoaves</taxon>
        <taxon>Telluraves</taxon>
        <taxon>Australaves</taxon>
        <taxon>Passeriformes</taxon>
        <taxon>Sylvioidea</taxon>
        <taxon>Hirundinidae</taxon>
        <taxon>Hirundo</taxon>
    </lineage>
</organism>
<dbReference type="EMBL" id="QRBI01000197">
    <property type="protein sequence ID" value="RMB94358.1"/>
    <property type="molecule type" value="Genomic_DNA"/>
</dbReference>
<comment type="caution">
    <text evidence="2">The sequence shown here is derived from an EMBL/GenBank/DDBJ whole genome shotgun (WGS) entry which is preliminary data.</text>
</comment>
<evidence type="ECO:0000313" key="2">
    <source>
        <dbReference type="EMBL" id="RMB94358.1"/>
    </source>
</evidence>
<proteinExistence type="predicted"/>
<dbReference type="Pfam" id="PF08629">
    <property type="entry name" value="PDE8"/>
    <property type="match status" value="1"/>
</dbReference>
<accession>A0A3M0J0L4</accession>
<sequence>MGCVPSTNLSDSRVICHSSNESEEYNFPHQTNTTMSQQQQGNPVPGLFIKCYNTSTYEARTNSSKKDKRENSQSMEAEAQTGRSNVKCRASEFEWEWGRGSESCQWLAGGVGSPEACRILRLSLWSQCDHGNGAKHQIFREA</sequence>
<evidence type="ECO:0000313" key="3">
    <source>
        <dbReference type="Proteomes" id="UP000269221"/>
    </source>
</evidence>
<feature type="region of interest" description="Disordered" evidence="1">
    <location>
        <begin position="58"/>
        <end position="86"/>
    </location>
</feature>
<reference evidence="2 3" key="1">
    <citation type="submission" date="2018-07" db="EMBL/GenBank/DDBJ databases">
        <title>A high quality draft genome assembly of the barn swallow (H. rustica rustica).</title>
        <authorList>
            <person name="Formenti G."/>
            <person name="Chiara M."/>
            <person name="Poveda L."/>
            <person name="Francoijs K.-J."/>
            <person name="Bonisoli-Alquati A."/>
            <person name="Canova L."/>
            <person name="Gianfranceschi L."/>
            <person name="Horner D.S."/>
            <person name="Saino N."/>
        </authorList>
    </citation>
    <scope>NUCLEOTIDE SEQUENCE [LARGE SCALE GENOMIC DNA]</scope>
    <source>
        <strain evidence="2">Chelidonia</strain>
        <tissue evidence="2">Blood</tissue>
    </source>
</reference>
<protein>
    <submittedName>
        <fullName evidence="2">Uncharacterized protein</fullName>
    </submittedName>
</protein>
<keyword evidence="3" id="KW-1185">Reference proteome</keyword>